<keyword evidence="8" id="KW-1185">Reference proteome</keyword>
<keyword evidence="3" id="KW-0378">Hydrolase</keyword>
<organism evidence="7 8">
    <name type="scientific">Lymnaea stagnalis</name>
    <name type="common">Great pond snail</name>
    <name type="synonym">Helix stagnalis</name>
    <dbReference type="NCBI Taxonomy" id="6523"/>
    <lineage>
        <taxon>Eukaryota</taxon>
        <taxon>Metazoa</taxon>
        <taxon>Spiralia</taxon>
        <taxon>Lophotrochozoa</taxon>
        <taxon>Mollusca</taxon>
        <taxon>Gastropoda</taxon>
        <taxon>Heterobranchia</taxon>
        <taxon>Euthyneura</taxon>
        <taxon>Panpulmonata</taxon>
        <taxon>Hygrophila</taxon>
        <taxon>Lymnaeoidea</taxon>
        <taxon>Lymnaeidae</taxon>
        <taxon>Lymnaea</taxon>
    </lineage>
</organism>
<dbReference type="SUPFAM" id="SSF54637">
    <property type="entry name" value="Thioesterase/thiol ester dehydrase-isomerase"/>
    <property type="match status" value="2"/>
</dbReference>
<evidence type="ECO:0000259" key="6">
    <source>
        <dbReference type="Pfam" id="PF13622"/>
    </source>
</evidence>
<dbReference type="InterPro" id="IPR049449">
    <property type="entry name" value="TesB_ACOT8-like_N"/>
</dbReference>
<evidence type="ECO:0008006" key="9">
    <source>
        <dbReference type="Google" id="ProtNLM"/>
    </source>
</evidence>
<sequence>MSSQTIKFPELEGFLNRSFLDLEKIDEDLFRSKTLWKHRLARGVYGGQMIGHSLVAASHGIPESQHIHSLHSYFLKNGNTDMPMLYHVDKTRDGKTYHARSIKARQAGNVVFTMQASFKSYETTVKTHQLPMPKVPHPDELKSPVEILDMMIEQELISIEQHKLGLESYDGFPIDIRWVDPLKFMLIEPQYPKRSLWFRARGHIGENLHPNIHKCCLAYMSDLFVIQTALMPHSPTWGKPIFMASLDHSMWFHSPCRADNWMLYEIEAESSTDGRALCRGRIWDINGTLVTTVAQEGVVRIPGSKSKL</sequence>
<evidence type="ECO:0000256" key="1">
    <source>
        <dbReference type="ARBA" id="ARBA00006538"/>
    </source>
</evidence>
<dbReference type="InterPro" id="IPR042171">
    <property type="entry name" value="Acyl-CoA_hotdog"/>
</dbReference>
<dbReference type="PANTHER" id="PTHR11066:SF34">
    <property type="entry name" value="ACYL-COENZYME A THIOESTERASE 8"/>
    <property type="match status" value="1"/>
</dbReference>
<dbReference type="GO" id="GO:0006637">
    <property type="term" value="P:acyl-CoA metabolic process"/>
    <property type="evidence" value="ECO:0007669"/>
    <property type="project" value="InterPro"/>
</dbReference>
<dbReference type="EMBL" id="CAXITT010000466">
    <property type="protein sequence ID" value="CAL1542024.1"/>
    <property type="molecule type" value="Genomic_DNA"/>
</dbReference>
<evidence type="ECO:0000259" key="5">
    <source>
        <dbReference type="Pfam" id="PF02551"/>
    </source>
</evidence>
<dbReference type="FunFam" id="2.40.160.210:FF:000001">
    <property type="entry name" value="Acyl-CoA thioesterase II"/>
    <property type="match status" value="1"/>
</dbReference>
<comment type="caution">
    <text evidence="7">The sequence shown here is derived from an EMBL/GenBank/DDBJ whole genome shotgun (WGS) entry which is preliminary data.</text>
</comment>
<keyword evidence="4" id="KW-0443">Lipid metabolism</keyword>
<dbReference type="AlphaFoldDB" id="A0AAV2I694"/>
<dbReference type="InterPro" id="IPR003703">
    <property type="entry name" value="Acyl_CoA_thio"/>
</dbReference>
<dbReference type="GO" id="GO:0005782">
    <property type="term" value="C:peroxisomal matrix"/>
    <property type="evidence" value="ECO:0007669"/>
    <property type="project" value="TreeGrafter"/>
</dbReference>
<comment type="subunit">
    <text evidence="2">Homotetramer.</text>
</comment>
<dbReference type="Pfam" id="PF13622">
    <property type="entry name" value="4HBT_3"/>
    <property type="match status" value="1"/>
</dbReference>
<dbReference type="PANTHER" id="PTHR11066">
    <property type="entry name" value="ACYL-COA THIOESTERASE"/>
    <property type="match status" value="1"/>
</dbReference>
<dbReference type="CDD" id="cd03445">
    <property type="entry name" value="Thioesterase_II_repeat2"/>
    <property type="match status" value="1"/>
</dbReference>
<dbReference type="InterPro" id="IPR025652">
    <property type="entry name" value="TesB_C"/>
</dbReference>
<dbReference type="Proteomes" id="UP001497497">
    <property type="component" value="Unassembled WGS sequence"/>
</dbReference>
<accession>A0AAV2I694</accession>
<name>A0AAV2I694_LYMST</name>
<evidence type="ECO:0000313" key="8">
    <source>
        <dbReference type="Proteomes" id="UP001497497"/>
    </source>
</evidence>
<feature type="domain" description="Acyl-CoA thioesterase 2 C-terminal" evidence="5">
    <location>
        <begin position="193"/>
        <end position="298"/>
    </location>
</feature>
<dbReference type="InterPro" id="IPR029069">
    <property type="entry name" value="HotDog_dom_sf"/>
</dbReference>
<evidence type="ECO:0000256" key="4">
    <source>
        <dbReference type="ARBA" id="ARBA00023098"/>
    </source>
</evidence>
<evidence type="ECO:0000313" key="7">
    <source>
        <dbReference type="EMBL" id="CAL1542024.1"/>
    </source>
</evidence>
<dbReference type="CDD" id="cd03444">
    <property type="entry name" value="Thioesterase_II_repeat1"/>
    <property type="match status" value="1"/>
</dbReference>
<feature type="domain" description="Acyl-CoA thioesterase-like N-terminal HotDog" evidence="6">
    <location>
        <begin position="40"/>
        <end position="118"/>
    </location>
</feature>
<dbReference type="GO" id="GO:0047617">
    <property type="term" value="F:fatty acyl-CoA hydrolase activity"/>
    <property type="evidence" value="ECO:0007669"/>
    <property type="project" value="InterPro"/>
</dbReference>
<evidence type="ECO:0000256" key="2">
    <source>
        <dbReference type="ARBA" id="ARBA00011881"/>
    </source>
</evidence>
<proteinExistence type="inferred from homology"/>
<gene>
    <name evidence="7" type="ORF">GSLYS_00015630001</name>
</gene>
<reference evidence="7 8" key="1">
    <citation type="submission" date="2024-04" db="EMBL/GenBank/DDBJ databases">
        <authorList>
            <consortium name="Genoscope - CEA"/>
            <person name="William W."/>
        </authorList>
    </citation>
    <scope>NUCLEOTIDE SEQUENCE [LARGE SCALE GENOMIC DNA]</scope>
</reference>
<dbReference type="Gene3D" id="2.40.160.210">
    <property type="entry name" value="Acyl-CoA thioesterase, double hotdog domain"/>
    <property type="match status" value="1"/>
</dbReference>
<evidence type="ECO:0000256" key="3">
    <source>
        <dbReference type="ARBA" id="ARBA00022801"/>
    </source>
</evidence>
<dbReference type="GO" id="GO:0009062">
    <property type="term" value="P:fatty acid catabolic process"/>
    <property type="evidence" value="ECO:0007669"/>
    <property type="project" value="TreeGrafter"/>
</dbReference>
<comment type="similarity">
    <text evidence="1">Belongs to the C/M/P thioester hydrolase family.</text>
</comment>
<dbReference type="Pfam" id="PF02551">
    <property type="entry name" value="Acyl_CoA_thio"/>
    <property type="match status" value="1"/>
</dbReference>
<protein>
    <recommendedName>
        <fullName evidence="9">Acyl-CoA thioesterase II</fullName>
    </recommendedName>
</protein>